<reference evidence="1 2" key="1">
    <citation type="journal article" date="2023" name="Science">
        <title>Complex scaffold remodeling in plant triterpene biosynthesis.</title>
        <authorList>
            <person name="De La Pena R."/>
            <person name="Hodgson H."/>
            <person name="Liu J.C."/>
            <person name="Stephenson M.J."/>
            <person name="Martin A.C."/>
            <person name="Owen C."/>
            <person name="Harkess A."/>
            <person name="Leebens-Mack J."/>
            <person name="Jimenez L.E."/>
            <person name="Osbourn A."/>
            <person name="Sattely E.S."/>
        </authorList>
    </citation>
    <scope>NUCLEOTIDE SEQUENCE [LARGE SCALE GENOMIC DNA]</scope>
    <source>
        <strain evidence="2">cv. JPN11</strain>
        <tissue evidence="1">Leaf</tissue>
    </source>
</reference>
<keyword evidence="2" id="KW-1185">Reference proteome</keyword>
<gene>
    <name evidence="1" type="ORF">OWV82_007353</name>
</gene>
<name>A0ACC1Y7Z6_MELAZ</name>
<proteinExistence type="predicted"/>
<accession>A0ACC1Y7Z6</accession>
<keyword evidence="1" id="KW-0378">Hydrolase</keyword>
<dbReference type="Proteomes" id="UP001164539">
    <property type="component" value="Chromosome 4"/>
</dbReference>
<comment type="caution">
    <text evidence="1">The sequence shown here is derived from an EMBL/GenBank/DDBJ whole genome shotgun (WGS) entry which is preliminary data.</text>
</comment>
<keyword evidence="1" id="KW-0540">Nuclease</keyword>
<evidence type="ECO:0000313" key="1">
    <source>
        <dbReference type="EMBL" id="KAJ4719363.1"/>
    </source>
</evidence>
<keyword evidence="1" id="KW-0269">Exonuclease</keyword>
<protein>
    <submittedName>
        <fullName evidence="1">Exonuclease</fullName>
    </submittedName>
</protein>
<sequence length="584" mass="66662">MGLEEKVAEPHINGDKVDQAWTISVHAFSDMTCISPVVFLYLLKECYINGTCKATRKFRALQQQVNLALSSSPLPGPATFIARCLYLLPIFGYYGEGFSHLIISALRRHIKGSVNSADSSAAKNIAAHLFLDIVGGFVEHDEKIIIKILEAFDVRLIDIEKAISELKAENKHRFDTAKTFVEQYIFALIESSSYMTAVSLLEHFSIRQSGESFLFKMLHNKQFKAAEKWATFMGKPMLCLLVEEYAERNMLKSAYETIKKNNLRQDFPEVYHKCRESSLKRLAEKACWDVAEAKTKGDRRLLEYLVYLAMEAGYSEKVDELCERYSLEGFLKTREPEAGFMNSRFLHLKELVVEDIIWVDEVDGLRNATCIIEGCKVVGIDCEWKPNYEKGSRPNKVSIMQIASDKMVFIFDLIKLYKDVPDVLDSCLTRILQSPGILKLGYNFQCDIKQLAHSYEDLKCFKHYEMLLDIQNVFKEPRGGLSGLAKKILGASLNKTRRNSNWELRPLSQNQLEYAALDAVVLIHIFHHVRSHSPPTTTTTTVSEGHDKIEWKSYIVSQMDNPKKSKKKNMIKEEGKEGPFTLTI</sequence>
<organism evidence="1 2">
    <name type="scientific">Melia azedarach</name>
    <name type="common">Chinaberry tree</name>
    <dbReference type="NCBI Taxonomy" id="155640"/>
    <lineage>
        <taxon>Eukaryota</taxon>
        <taxon>Viridiplantae</taxon>
        <taxon>Streptophyta</taxon>
        <taxon>Embryophyta</taxon>
        <taxon>Tracheophyta</taxon>
        <taxon>Spermatophyta</taxon>
        <taxon>Magnoliopsida</taxon>
        <taxon>eudicotyledons</taxon>
        <taxon>Gunneridae</taxon>
        <taxon>Pentapetalae</taxon>
        <taxon>rosids</taxon>
        <taxon>malvids</taxon>
        <taxon>Sapindales</taxon>
        <taxon>Meliaceae</taxon>
        <taxon>Melia</taxon>
    </lineage>
</organism>
<dbReference type="EMBL" id="CM051397">
    <property type="protein sequence ID" value="KAJ4719363.1"/>
    <property type="molecule type" value="Genomic_DNA"/>
</dbReference>
<evidence type="ECO:0000313" key="2">
    <source>
        <dbReference type="Proteomes" id="UP001164539"/>
    </source>
</evidence>